<keyword evidence="2" id="KW-1185">Reference proteome</keyword>
<comment type="caution">
    <text evidence="1">The sequence shown here is derived from an EMBL/GenBank/DDBJ whole genome shotgun (WGS) entry which is preliminary data.</text>
</comment>
<protein>
    <submittedName>
        <fullName evidence="1">Uncharacterized protein</fullName>
    </submittedName>
</protein>
<evidence type="ECO:0000313" key="2">
    <source>
        <dbReference type="Proteomes" id="UP000003688"/>
    </source>
</evidence>
<name>B9XC48_PEDPL</name>
<dbReference type="AlphaFoldDB" id="B9XC48"/>
<evidence type="ECO:0000313" key="1">
    <source>
        <dbReference type="EMBL" id="EEF62516.1"/>
    </source>
</evidence>
<organism evidence="1 2">
    <name type="scientific">Pedosphaera parvula (strain Ellin514)</name>
    <dbReference type="NCBI Taxonomy" id="320771"/>
    <lineage>
        <taxon>Bacteria</taxon>
        <taxon>Pseudomonadati</taxon>
        <taxon>Verrucomicrobiota</taxon>
        <taxon>Pedosphaerae</taxon>
        <taxon>Pedosphaerales</taxon>
        <taxon>Pedosphaeraceae</taxon>
        <taxon>Pedosphaera</taxon>
    </lineage>
</organism>
<accession>B9XC48</accession>
<reference evidence="1 2" key="1">
    <citation type="journal article" date="2011" name="J. Bacteriol.">
        <title>Genome sequence of 'Pedosphaera parvula' Ellin514, an aerobic Verrucomicrobial isolate from pasture soil.</title>
        <authorList>
            <person name="Kant R."/>
            <person name="van Passel M.W."/>
            <person name="Sangwan P."/>
            <person name="Palva A."/>
            <person name="Lucas S."/>
            <person name="Copeland A."/>
            <person name="Lapidus A."/>
            <person name="Glavina Del Rio T."/>
            <person name="Dalin E."/>
            <person name="Tice H."/>
            <person name="Bruce D."/>
            <person name="Goodwin L."/>
            <person name="Pitluck S."/>
            <person name="Chertkov O."/>
            <person name="Larimer F.W."/>
            <person name="Land M.L."/>
            <person name="Hauser L."/>
            <person name="Brettin T.S."/>
            <person name="Detter J.C."/>
            <person name="Han S."/>
            <person name="de Vos W.M."/>
            <person name="Janssen P.H."/>
            <person name="Smidt H."/>
        </authorList>
    </citation>
    <scope>NUCLEOTIDE SEQUENCE [LARGE SCALE GENOMIC DNA]</scope>
    <source>
        <strain evidence="1 2">Ellin514</strain>
    </source>
</reference>
<dbReference type="Proteomes" id="UP000003688">
    <property type="component" value="Unassembled WGS sequence"/>
</dbReference>
<dbReference type="EMBL" id="ABOX02000004">
    <property type="protein sequence ID" value="EEF62516.1"/>
    <property type="molecule type" value="Genomic_DNA"/>
</dbReference>
<gene>
    <name evidence="1" type="ORF">Cflav_PD5151</name>
</gene>
<proteinExistence type="predicted"/>
<sequence>MRPGRCALGEGILSPAASVRYRLVPEENKADGESFTPGRGEASHACRLPGVFACQLSDLRAAIRCELVLTSKNWVVAI</sequence>
<dbReference type="STRING" id="320771.Cflav_PD5151"/>